<accession>F5YF08</accession>
<organism evidence="6 7">
    <name type="scientific">Leadbettera azotonutricia (strain ATCC BAA-888 / DSM 13862 / ZAS-9)</name>
    <name type="common">Treponema azotonutricium</name>
    <dbReference type="NCBI Taxonomy" id="545695"/>
    <lineage>
        <taxon>Bacteria</taxon>
        <taxon>Pseudomonadati</taxon>
        <taxon>Spirochaetota</taxon>
        <taxon>Spirochaetia</taxon>
        <taxon>Spirochaetales</taxon>
        <taxon>Breznakiellaceae</taxon>
        <taxon>Leadbettera</taxon>
    </lineage>
</organism>
<dbReference type="Pfam" id="PF02901">
    <property type="entry name" value="PFL-like"/>
    <property type="match status" value="1"/>
</dbReference>
<dbReference type="RefSeq" id="WP_015712967.1">
    <property type="nucleotide sequence ID" value="NC_015577.1"/>
</dbReference>
<evidence type="ECO:0000313" key="6">
    <source>
        <dbReference type="EMBL" id="AEF80835.1"/>
    </source>
</evidence>
<evidence type="ECO:0000256" key="2">
    <source>
        <dbReference type="ARBA" id="ARBA00023239"/>
    </source>
</evidence>
<protein>
    <submittedName>
        <fullName evidence="6">Putative formate C-acetyltransferase</fullName>
    </submittedName>
</protein>
<dbReference type="KEGG" id="taz:TREAZ_2560"/>
<evidence type="ECO:0000259" key="4">
    <source>
        <dbReference type="PROSITE" id="PS51149"/>
    </source>
</evidence>
<dbReference type="PANTHER" id="PTHR43641">
    <property type="entry name" value="FORMATE ACETYLTRANSFERASE 3-RELATED"/>
    <property type="match status" value="1"/>
</dbReference>
<keyword evidence="7" id="KW-1185">Reference proteome</keyword>
<dbReference type="eggNOG" id="COG1882">
    <property type="taxonomic scope" value="Bacteria"/>
</dbReference>
<dbReference type="InterPro" id="IPR001150">
    <property type="entry name" value="Gly_radical"/>
</dbReference>
<dbReference type="AlphaFoldDB" id="F5YF08"/>
<feature type="modified residue" description="Glycine radical" evidence="3">
    <location>
        <position position="709"/>
    </location>
</feature>
<feature type="domain" description="PFL" evidence="5">
    <location>
        <begin position="10"/>
        <end position="606"/>
    </location>
</feature>
<reference evidence="6 7" key="2">
    <citation type="journal article" date="2011" name="ISME J.">
        <title>RNA-seq reveals cooperative metabolic interactions between two termite-gut spirochete species in co-culture.</title>
        <authorList>
            <person name="Rosenthal A.Z."/>
            <person name="Matson E.G."/>
            <person name="Eldar A."/>
            <person name="Leadbetter J.R."/>
        </authorList>
    </citation>
    <scope>NUCLEOTIDE SEQUENCE [LARGE SCALE GENOMIC DNA]</scope>
    <source>
        <strain evidence="7">ATCC BAA-888 / DSM 13862 / ZAS-9</strain>
    </source>
</reference>
<dbReference type="SUPFAM" id="SSF51998">
    <property type="entry name" value="PFL-like glycyl radical enzymes"/>
    <property type="match status" value="1"/>
</dbReference>
<dbReference type="EMBL" id="CP001841">
    <property type="protein sequence ID" value="AEF80835.1"/>
    <property type="molecule type" value="Genomic_DNA"/>
</dbReference>
<dbReference type="GO" id="GO:0016829">
    <property type="term" value="F:lyase activity"/>
    <property type="evidence" value="ECO:0007669"/>
    <property type="project" value="UniProtKB-KW"/>
</dbReference>
<name>F5YF08_LEAAZ</name>
<dbReference type="OrthoDB" id="9803969at2"/>
<feature type="domain" description="Glycine radical" evidence="4">
    <location>
        <begin position="613"/>
        <end position="734"/>
    </location>
</feature>
<evidence type="ECO:0000313" key="7">
    <source>
        <dbReference type="Proteomes" id="UP000009222"/>
    </source>
</evidence>
<sequence length="734" mass="82364">METVNIMEKTRIDKLRAIAFDNGHHPNNGVELEYLTAKAYLETGTEQFHNLRRAKIDCAIFDNYNIEVTPGELLAGRFSHDTALTAEQEELRRKGSEAIKNGGVMSGYAQASTGHRVLDYEKLLNKGAKSILAQIEEKLSAIDYSKTDDAEKALFYQSSKISLEGLCRFACRFHDQLLTLADRESDSVQKAEYLRMAKNFEKAPYEPCTGFYEALQIVWFCQFSLNLLADTSLAGRADNYLYPFYKSDIEKGLLTPDEAYELIVNFYCKQNEIYDTWPGSLMVGGVDRQNRPVWNELSEMFINAIETTGLINPSVSVAYTKDMPPHLLDTCVDIISKGYTKPSIFNDRIVRKGLEDAGVNTIDAREYIHSTCVEITPIACSNIQVATPYINPTKALEYVLGRGRPLFGEACGLSKDIIISEDDFEDFDSFYTTVKNVMAEIIRKAMIDDCYYALQRKRYHSSPLSSALINDCIELGMDAGAGGAKYNFIYPCFPGYVTLVDSMAAIKTAVFDEKKLTLNELAGLCATNFKDEERMRLYLVNRCAKFGNDDDSADAIGKDFYDFLRTELTKYRHCLGKTATFHPSYFAWIQHGRLGKIAAATPNGRKQGEALSENLGASQGMDRNSPLGVVRSISKLDQSYGIGGIATNFRFSQSFAASAEGKRALVEFIKYFMDQDCFEIQFNVVDQAVLLDAKANPEKYATLMVRVAGYSDYFTNLAPEIQDEIILRTEHNAI</sequence>
<dbReference type="InParanoid" id="F5YF08"/>
<gene>
    <name evidence="6" type="ordered locus">TREAZ_2560</name>
</gene>
<dbReference type="GO" id="GO:0016740">
    <property type="term" value="F:transferase activity"/>
    <property type="evidence" value="ECO:0007669"/>
    <property type="project" value="UniProtKB-KW"/>
</dbReference>
<dbReference type="PROSITE" id="PS51554">
    <property type="entry name" value="PFL"/>
    <property type="match status" value="1"/>
</dbReference>
<reference evidence="7" key="1">
    <citation type="submission" date="2009-12" db="EMBL/GenBank/DDBJ databases">
        <title>Complete sequence of Treponema azotonutricium strain ZAS-9.</title>
        <authorList>
            <person name="Tetu S.G."/>
            <person name="Matson E."/>
            <person name="Ren Q."/>
            <person name="Seshadri R."/>
            <person name="Elbourne L."/>
            <person name="Hassan K.A."/>
            <person name="Durkin A."/>
            <person name="Radune D."/>
            <person name="Mohamoud Y."/>
            <person name="Shay R."/>
            <person name="Jin S."/>
            <person name="Zhang X."/>
            <person name="Lucey K."/>
            <person name="Ballor N.R."/>
            <person name="Ottesen E."/>
            <person name="Rosenthal R."/>
            <person name="Allen A."/>
            <person name="Leadbetter J.R."/>
            <person name="Paulsen I.T."/>
        </authorList>
    </citation>
    <scope>NUCLEOTIDE SEQUENCE [LARGE SCALE GENOMIC DNA]</scope>
    <source>
        <strain evidence="7">ATCC BAA-888 / DSM 13862 / ZAS-9</strain>
    </source>
</reference>
<dbReference type="Pfam" id="PF01228">
    <property type="entry name" value="Gly_radical"/>
    <property type="match status" value="1"/>
</dbReference>
<dbReference type="InterPro" id="IPR004184">
    <property type="entry name" value="PFL_dom"/>
</dbReference>
<evidence type="ECO:0000259" key="5">
    <source>
        <dbReference type="PROSITE" id="PS51554"/>
    </source>
</evidence>
<proteinExistence type="predicted"/>
<dbReference type="Proteomes" id="UP000009222">
    <property type="component" value="Chromosome"/>
</dbReference>
<dbReference type="HOGENOM" id="CLU_009096_0_1_12"/>
<dbReference type="PROSITE" id="PS51149">
    <property type="entry name" value="GLY_RADICAL_2"/>
    <property type="match status" value="1"/>
</dbReference>
<keyword evidence="1 3" id="KW-0556">Organic radical</keyword>
<dbReference type="InterPro" id="IPR051215">
    <property type="entry name" value="GRE"/>
</dbReference>
<dbReference type="Gene3D" id="3.20.70.20">
    <property type="match status" value="1"/>
</dbReference>
<dbReference type="GO" id="GO:0005829">
    <property type="term" value="C:cytosol"/>
    <property type="evidence" value="ECO:0007669"/>
    <property type="project" value="TreeGrafter"/>
</dbReference>
<dbReference type="PANTHER" id="PTHR43641:SF2">
    <property type="entry name" value="DEHYDRATASE YBIW-RELATED"/>
    <property type="match status" value="1"/>
</dbReference>
<keyword evidence="6" id="KW-0808">Transferase</keyword>
<keyword evidence="2" id="KW-0456">Lyase</keyword>
<evidence type="ECO:0000256" key="1">
    <source>
        <dbReference type="ARBA" id="ARBA00022818"/>
    </source>
</evidence>
<dbReference type="STRING" id="545695.TREAZ_2560"/>
<evidence type="ECO:0000256" key="3">
    <source>
        <dbReference type="PROSITE-ProRule" id="PRU00493"/>
    </source>
</evidence>